<dbReference type="InterPro" id="IPR001254">
    <property type="entry name" value="Trypsin_dom"/>
</dbReference>
<dbReference type="Proteomes" id="UP000053240">
    <property type="component" value="Unassembled WGS sequence"/>
</dbReference>
<dbReference type="PANTHER" id="PTHR24276:SF98">
    <property type="entry name" value="FI18310P1-RELATED"/>
    <property type="match status" value="1"/>
</dbReference>
<dbReference type="AlphaFoldDB" id="A0A0N0PDX3"/>
<reference evidence="11 12" key="1">
    <citation type="journal article" date="2015" name="Nat. Commun.">
        <title>Outbred genome sequencing and CRISPR/Cas9 gene editing in butterflies.</title>
        <authorList>
            <person name="Li X."/>
            <person name="Fan D."/>
            <person name="Zhang W."/>
            <person name="Liu G."/>
            <person name="Zhang L."/>
            <person name="Zhao L."/>
            <person name="Fang X."/>
            <person name="Chen L."/>
            <person name="Dong Y."/>
            <person name="Chen Y."/>
            <person name="Ding Y."/>
            <person name="Zhao R."/>
            <person name="Feng M."/>
            <person name="Zhu Y."/>
            <person name="Feng Y."/>
            <person name="Jiang X."/>
            <person name="Zhu D."/>
            <person name="Xiang H."/>
            <person name="Feng X."/>
            <person name="Li S."/>
            <person name="Wang J."/>
            <person name="Zhang G."/>
            <person name="Kronforst M.R."/>
            <person name="Wang W."/>
        </authorList>
    </citation>
    <scope>NUCLEOTIDE SEQUENCE [LARGE SCALE GENOMIC DNA]</scope>
    <source>
        <strain evidence="11">Ya'a_city_454_Pm</strain>
        <tissue evidence="11">Whole body</tissue>
    </source>
</reference>
<dbReference type="EMBL" id="KQ460170">
    <property type="protein sequence ID" value="KPJ17225.1"/>
    <property type="molecule type" value="Genomic_DNA"/>
</dbReference>
<dbReference type="InParanoid" id="A0A0N0PDX3"/>
<dbReference type="SMART" id="SM00131">
    <property type="entry name" value="KU"/>
    <property type="match status" value="2"/>
</dbReference>
<evidence type="ECO:0000256" key="8">
    <source>
        <dbReference type="RuleBase" id="RU363034"/>
    </source>
</evidence>
<dbReference type="PROSITE" id="PS00134">
    <property type="entry name" value="TRYPSIN_HIS"/>
    <property type="match status" value="1"/>
</dbReference>
<keyword evidence="7" id="KW-1015">Disulfide bond</keyword>
<dbReference type="Gene3D" id="2.40.10.10">
    <property type="entry name" value="Trypsin-like serine proteases"/>
    <property type="match status" value="2"/>
</dbReference>
<evidence type="ECO:0000259" key="10">
    <source>
        <dbReference type="PROSITE" id="PS50279"/>
    </source>
</evidence>
<proteinExistence type="inferred from homology"/>
<evidence type="ECO:0000256" key="2">
    <source>
        <dbReference type="ARBA" id="ARBA00022670"/>
    </source>
</evidence>
<organism evidence="11 12">
    <name type="scientific">Papilio machaon</name>
    <name type="common">Old World swallowtail butterfly</name>
    <dbReference type="NCBI Taxonomy" id="76193"/>
    <lineage>
        <taxon>Eukaryota</taxon>
        <taxon>Metazoa</taxon>
        <taxon>Ecdysozoa</taxon>
        <taxon>Arthropoda</taxon>
        <taxon>Hexapoda</taxon>
        <taxon>Insecta</taxon>
        <taxon>Pterygota</taxon>
        <taxon>Neoptera</taxon>
        <taxon>Endopterygota</taxon>
        <taxon>Lepidoptera</taxon>
        <taxon>Glossata</taxon>
        <taxon>Ditrysia</taxon>
        <taxon>Papilionoidea</taxon>
        <taxon>Papilionidae</taxon>
        <taxon>Papilioninae</taxon>
        <taxon>Papilio</taxon>
    </lineage>
</organism>
<evidence type="ECO:0000256" key="5">
    <source>
        <dbReference type="ARBA" id="ARBA00022825"/>
    </source>
</evidence>
<dbReference type="InterPro" id="IPR009003">
    <property type="entry name" value="Peptidase_S1_PA"/>
</dbReference>
<keyword evidence="6" id="KW-0722">Serine protease inhibitor</keyword>
<evidence type="ECO:0000313" key="11">
    <source>
        <dbReference type="EMBL" id="KPJ17225.1"/>
    </source>
</evidence>
<dbReference type="Pfam" id="PF00014">
    <property type="entry name" value="Kunitz_BPTI"/>
    <property type="match status" value="2"/>
</dbReference>
<gene>
    <name evidence="11" type="ORF">RR48_01159</name>
</gene>
<dbReference type="SMART" id="SM00020">
    <property type="entry name" value="Tryp_SPc"/>
    <property type="match status" value="1"/>
</dbReference>
<feature type="domain" description="BPTI/Kunitz inhibitor" evidence="10">
    <location>
        <begin position="414"/>
        <end position="464"/>
    </location>
</feature>
<keyword evidence="12" id="KW-1185">Reference proteome</keyword>
<dbReference type="Gene3D" id="4.10.410.10">
    <property type="entry name" value="Pancreatic trypsin inhibitor Kunitz domain"/>
    <property type="match status" value="2"/>
</dbReference>
<comment type="similarity">
    <text evidence="1">Belongs to the peptidase S1 family.</text>
</comment>
<dbReference type="InterPro" id="IPR036880">
    <property type="entry name" value="Kunitz_BPTI_sf"/>
</dbReference>
<sequence length="564" mass="62429">MNPILFIIILSSQCSGKRQPLRVYGGEDADQGVYPYVVRLEIRHVKKMANGSMYGKHTHLCTASALSSTWAVTAAHCLTDLHPYIEASSSHSELVIRYGSVNSSVKDKNRFSKVVLVIPHPMYTLHVWNSENREYMMYILFIVILSSQCSGKHQPLRVYGGEDADEGAYPYVVRLELRYTIKMANGSIFDKQRHVCTASALSSTWAITAAHCLTDLEENSKGFLSGRLVIRYGSVHSLPNDKNTFSRVVLVIPHPMYVSRETKQYLIGKNDIGLIKTNPMPLKTFIKLSPVDFHTLYGHEAVFCGFGITTKKISNNKTKTALTLDLKKPLQIFKVVINKCSIVTGSGPLLCLGGRCGSTVTACAGDSGGPVIHSSGIVGVLSITFINNYCGMPTENKKSDTAGFPCPVVIAKICYLKPDSGPCRADIAMYYFSPETGDCPRFSWGGCQGNGNRFDTKQDCLSTCLSQPDRQNTRPAYCSLTFDYGYCFGAVPRWYFDPRWKVCKKTIYSGCGGNKNNFYSMPQCDSICRFGKGRIKEKKDTLGDPKKVLIINPTGATRGRAHKN</sequence>
<accession>A0A0N0PDX3</accession>
<dbReference type="InterPro" id="IPR020901">
    <property type="entry name" value="Prtase_inh_Kunz-CS"/>
</dbReference>
<keyword evidence="2 8" id="KW-0645">Protease</keyword>
<evidence type="ECO:0000256" key="1">
    <source>
        <dbReference type="ARBA" id="ARBA00007664"/>
    </source>
</evidence>
<dbReference type="PRINTS" id="PR00722">
    <property type="entry name" value="CHYMOTRYPSIN"/>
</dbReference>
<dbReference type="PROSITE" id="PS00280">
    <property type="entry name" value="BPTI_KUNITZ_1"/>
    <property type="match status" value="1"/>
</dbReference>
<protein>
    <submittedName>
        <fullName evidence="11">Tissue factor pathway inhibitor</fullName>
    </submittedName>
</protein>
<feature type="domain" description="Peptidase S1" evidence="9">
    <location>
        <begin position="158"/>
        <end position="444"/>
    </location>
</feature>
<dbReference type="SUPFAM" id="SSF50494">
    <property type="entry name" value="Trypsin-like serine proteases"/>
    <property type="match status" value="2"/>
</dbReference>
<evidence type="ECO:0000256" key="4">
    <source>
        <dbReference type="ARBA" id="ARBA00022801"/>
    </source>
</evidence>
<evidence type="ECO:0000256" key="6">
    <source>
        <dbReference type="ARBA" id="ARBA00022900"/>
    </source>
</evidence>
<dbReference type="InterPro" id="IPR043504">
    <property type="entry name" value="Peptidase_S1_PA_chymotrypsin"/>
</dbReference>
<dbReference type="PROSITE" id="PS00135">
    <property type="entry name" value="TRYPSIN_SER"/>
    <property type="match status" value="1"/>
</dbReference>
<dbReference type="PROSITE" id="PS50240">
    <property type="entry name" value="TRYPSIN_DOM"/>
    <property type="match status" value="1"/>
</dbReference>
<dbReference type="InterPro" id="IPR001314">
    <property type="entry name" value="Peptidase_S1A"/>
</dbReference>
<keyword evidence="5 8" id="KW-0720">Serine protease</keyword>
<evidence type="ECO:0000256" key="7">
    <source>
        <dbReference type="ARBA" id="ARBA00023157"/>
    </source>
</evidence>
<dbReference type="InterPro" id="IPR002223">
    <property type="entry name" value="Kunitz_BPTI"/>
</dbReference>
<dbReference type="PANTHER" id="PTHR24276">
    <property type="entry name" value="POLYSERASE-RELATED"/>
    <property type="match status" value="1"/>
</dbReference>
<dbReference type="CDD" id="cd00109">
    <property type="entry name" value="Kunitz-type"/>
    <property type="match status" value="2"/>
</dbReference>
<dbReference type="GO" id="GO:0006508">
    <property type="term" value="P:proteolysis"/>
    <property type="evidence" value="ECO:0007669"/>
    <property type="project" value="UniProtKB-KW"/>
</dbReference>
<evidence type="ECO:0000313" key="12">
    <source>
        <dbReference type="Proteomes" id="UP000053240"/>
    </source>
</evidence>
<evidence type="ECO:0000259" key="9">
    <source>
        <dbReference type="PROSITE" id="PS50240"/>
    </source>
</evidence>
<dbReference type="STRING" id="76193.A0A0N0PDX3"/>
<dbReference type="PRINTS" id="PR00759">
    <property type="entry name" value="BASICPTASE"/>
</dbReference>
<dbReference type="SUPFAM" id="SSF57362">
    <property type="entry name" value="BPTI-like"/>
    <property type="match status" value="2"/>
</dbReference>
<name>A0A0N0PDX3_PAPMA</name>
<evidence type="ECO:0000256" key="3">
    <source>
        <dbReference type="ARBA" id="ARBA00022690"/>
    </source>
</evidence>
<dbReference type="PROSITE" id="PS50279">
    <property type="entry name" value="BPTI_KUNITZ_2"/>
    <property type="match status" value="2"/>
</dbReference>
<dbReference type="GO" id="GO:0004252">
    <property type="term" value="F:serine-type endopeptidase activity"/>
    <property type="evidence" value="ECO:0007669"/>
    <property type="project" value="InterPro"/>
</dbReference>
<dbReference type="FunFam" id="4.10.410.10:FF:000020">
    <property type="entry name" value="Collagen, type VI, alpha 3"/>
    <property type="match status" value="1"/>
</dbReference>
<dbReference type="InterPro" id="IPR033116">
    <property type="entry name" value="TRYPSIN_SER"/>
</dbReference>
<dbReference type="InterPro" id="IPR018114">
    <property type="entry name" value="TRYPSIN_HIS"/>
</dbReference>
<dbReference type="InterPro" id="IPR050430">
    <property type="entry name" value="Peptidase_S1"/>
</dbReference>
<keyword evidence="3" id="KW-0646">Protease inhibitor</keyword>
<feature type="domain" description="BPTI/Kunitz inhibitor" evidence="10">
    <location>
        <begin position="478"/>
        <end position="528"/>
    </location>
</feature>
<keyword evidence="4 8" id="KW-0378">Hydrolase</keyword>
<dbReference type="GO" id="GO:0004867">
    <property type="term" value="F:serine-type endopeptidase inhibitor activity"/>
    <property type="evidence" value="ECO:0007669"/>
    <property type="project" value="UniProtKB-KW"/>
</dbReference>
<dbReference type="Pfam" id="PF00089">
    <property type="entry name" value="Trypsin"/>
    <property type="match status" value="2"/>
</dbReference>